<dbReference type="GO" id="GO:0003681">
    <property type="term" value="F:bent DNA binding"/>
    <property type="evidence" value="ECO:0007669"/>
    <property type="project" value="TreeGrafter"/>
</dbReference>
<sequence>MDAIYPPERFKTSELVNLSEHFADFSNYISTDVISFSNSDNNEEKKVNERSDSENNMLKAMGLDHAISSLDSLETACSVDHLLCEGEIKKRQLEIPEKFNLRSTVFEGLPFQKRDVNLEVLKKMDEIQKIRSCEKLLLLNKDNFHNPVIETSESSDVPNDMTPCSDFVVNVFLYKPFCYNFQTKNYSEKFRFSHEIQLLGRNKLTELRDIIVCSSDSGLQAEVESPTDDISHLLKAKEKYPSGCFFIEGVFYNDMRSPNANDYSEVIIKWAVDRRVGHFTSQNMHFTKLEDLSLRFGYPYVYLHQGDCEHIMVFADAHLLTSNDCLISKQYPRIYTMNKSNCVMCYICNLFVARWLVKEYARLPQSITFLCTKCTQSYCYKDGVKIGEFKLYPVFYKSIDTIQTSDEQRSISNTT</sequence>
<evidence type="ECO:0000256" key="2">
    <source>
        <dbReference type="ARBA" id="ARBA00010410"/>
    </source>
</evidence>
<evidence type="ECO:0000256" key="4">
    <source>
        <dbReference type="ARBA" id="ARBA00023015"/>
    </source>
</evidence>
<keyword evidence="12" id="KW-1185">Reference proteome</keyword>
<dbReference type="InterPro" id="IPR022042">
    <property type="entry name" value="snRNA-activating_su3"/>
</dbReference>
<evidence type="ECO:0000256" key="3">
    <source>
        <dbReference type="ARBA" id="ARBA00013634"/>
    </source>
</evidence>
<evidence type="ECO:0000256" key="5">
    <source>
        <dbReference type="ARBA" id="ARBA00023125"/>
    </source>
</evidence>
<dbReference type="EMBL" id="JARQZJ010000064">
    <property type="protein sequence ID" value="KAK9880226.1"/>
    <property type="molecule type" value="Genomic_DNA"/>
</dbReference>
<dbReference type="GO" id="GO:0005634">
    <property type="term" value="C:nucleus"/>
    <property type="evidence" value="ECO:0007669"/>
    <property type="project" value="UniProtKB-SubCell"/>
</dbReference>
<evidence type="ECO:0000256" key="8">
    <source>
        <dbReference type="ARBA" id="ARBA00025193"/>
    </source>
</evidence>
<comment type="caution">
    <text evidence="11">The sequence shown here is derived from an EMBL/GenBank/DDBJ whole genome shotgun (WGS) entry which is preliminary data.</text>
</comment>
<evidence type="ECO:0000256" key="6">
    <source>
        <dbReference type="ARBA" id="ARBA00023163"/>
    </source>
</evidence>
<dbReference type="PANTHER" id="PTHR13421">
    <property type="entry name" value="SNRNA-ACTIVATING PROTEIN COMPLEX SUBUNIT 3"/>
    <property type="match status" value="1"/>
</dbReference>
<dbReference type="GO" id="GO:0001006">
    <property type="term" value="F:RNA polymerase III type 3 promoter sequence-specific DNA binding"/>
    <property type="evidence" value="ECO:0007669"/>
    <property type="project" value="TreeGrafter"/>
</dbReference>
<comment type="subunit">
    <text evidence="9">Part of the SNAPc complex composed of 5 subunits: SNAPC1, SNAPC2, SNAPC3, SNAPC4 and SNAPC5. SNAPC3 interacts with SNAPC1.</text>
</comment>
<keyword evidence="5" id="KW-0238">DNA-binding</keyword>
<comment type="function">
    <text evidence="8">Part of the SNAPc complex required for the transcription of both RNA polymerase II and III small-nuclear RNA genes. Binds to the proximal sequence element (PSE), a non-TATA-box basal promoter element common to these 2 types of genes. Recruits TBP and BRF2 to the U6 snRNA TATA box.</text>
</comment>
<dbReference type="Proteomes" id="UP001431783">
    <property type="component" value="Unassembled WGS sequence"/>
</dbReference>
<accession>A0AAW1U9C0</accession>
<dbReference type="GO" id="GO:0001046">
    <property type="term" value="F:core promoter sequence-specific DNA binding"/>
    <property type="evidence" value="ECO:0007669"/>
    <property type="project" value="TreeGrafter"/>
</dbReference>
<name>A0AAW1U9C0_9CUCU</name>
<dbReference type="GO" id="GO:0042796">
    <property type="term" value="P:snRNA transcription by RNA polymerase III"/>
    <property type="evidence" value="ECO:0007669"/>
    <property type="project" value="TreeGrafter"/>
</dbReference>
<gene>
    <name evidence="11" type="ORF">WA026_010100</name>
</gene>
<proteinExistence type="inferred from homology"/>
<dbReference type="Pfam" id="PF12251">
    <property type="entry name" value="SNAPC3"/>
    <property type="match status" value="1"/>
</dbReference>
<evidence type="ECO:0000256" key="9">
    <source>
        <dbReference type="ARBA" id="ARBA00025958"/>
    </source>
</evidence>
<organism evidence="11 12">
    <name type="scientific">Henosepilachna vigintioctopunctata</name>
    <dbReference type="NCBI Taxonomy" id="420089"/>
    <lineage>
        <taxon>Eukaryota</taxon>
        <taxon>Metazoa</taxon>
        <taxon>Ecdysozoa</taxon>
        <taxon>Arthropoda</taxon>
        <taxon>Hexapoda</taxon>
        <taxon>Insecta</taxon>
        <taxon>Pterygota</taxon>
        <taxon>Neoptera</taxon>
        <taxon>Endopterygota</taxon>
        <taxon>Coleoptera</taxon>
        <taxon>Polyphaga</taxon>
        <taxon>Cucujiformia</taxon>
        <taxon>Coccinelloidea</taxon>
        <taxon>Coccinellidae</taxon>
        <taxon>Epilachninae</taxon>
        <taxon>Epilachnini</taxon>
        <taxon>Henosepilachna</taxon>
    </lineage>
</organism>
<keyword evidence="7" id="KW-0539">Nucleus</keyword>
<dbReference type="GO" id="GO:0042795">
    <property type="term" value="P:snRNA transcription by RNA polymerase II"/>
    <property type="evidence" value="ECO:0007669"/>
    <property type="project" value="TreeGrafter"/>
</dbReference>
<dbReference type="GO" id="GO:0000978">
    <property type="term" value="F:RNA polymerase II cis-regulatory region sequence-specific DNA binding"/>
    <property type="evidence" value="ECO:0007669"/>
    <property type="project" value="TreeGrafter"/>
</dbReference>
<protein>
    <recommendedName>
        <fullName evidence="3">snRNA-activating protein complex subunit 3</fullName>
    </recommendedName>
    <alternativeName>
        <fullName evidence="10">Small nuclear RNA-activating complex polypeptide 3</fullName>
    </alternativeName>
</protein>
<dbReference type="AlphaFoldDB" id="A0AAW1U9C0"/>
<keyword evidence="4" id="KW-0805">Transcription regulation</keyword>
<evidence type="ECO:0000313" key="12">
    <source>
        <dbReference type="Proteomes" id="UP001431783"/>
    </source>
</evidence>
<evidence type="ECO:0000256" key="10">
    <source>
        <dbReference type="ARBA" id="ARBA00029606"/>
    </source>
</evidence>
<comment type="similarity">
    <text evidence="2">Belongs to the SNAPC3/SRD2 family.</text>
</comment>
<evidence type="ECO:0000256" key="7">
    <source>
        <dbReference type="ARBA" id="ARBA00023242"/>
    </source>
</evidence>
<evidence type="ECO:0000313" key="11">
    <source>
        <dbReference type="EMBL" id="KAK9880226.1"/>
    </source>
</evidence>
<dbReference type="GO" id="GO:0019185">
    <property type="term" value="C:snRNA-activating protein complex"/>
    <property type="evidence" value="ECO:0007669"/>
    <property type="project" value="TreeGrafter"/>
</dbReference>
<keyword evidence="6" id="KW-0804">Transcription</keyword>
<reference evidence="11 12" key="1">
    <citation type="submission" date="2023-03" db="EMBL/GenBank/DDBJ databases">
        <title>Genome insight into feeding habits of ladybird beetles.</title>
        <authorList>
            <person name="Li H.-S."/>
            <person name="Huang Y.-H."/>
            <person name="Pang H."/>
        </authorList>
    </citation>
    <scope>NUCLEOTIDE SEQUENCE [LARGE SCALE GENOMIC DNA]</scope>
    <source>
        <strain evidence="11">SYSU_2023b</strain>
        <tissue evidence="11">Whole body</tissue>
    </source>
</reference>
<dbReference type="PANTHER" id="PTHR13421:SF16">
    <property type="entry name" value="SNRNA-ACTIVATING PROTEIN COMPLEX SUBUNIT 3"/>
    <property type="match status" value="1"/>
</dbReference>
<evidence type="ECO:0000256" key="1">
    <source>
        <dbReference type="ARBA" id="ARBA00004123"/>
    </source>
</evidence>
<comment type="subcellular location">
    <subcellularLocation>
        <location evidence="1">Nucleus</location>
    </subcellularLocation>
</comment>